<keyword evidence="2" id="KW-1185">Reference proteome</keyword>
<reference evidence="1 2" key="1">
    <citation type="submission" date="2023-05" db="EMBL/GenBank/DDBJ databases">
        <title>[ruminococcus] sp. nov., isolated from a pig farm feces dump.</title>
        <authorList>
            <person name="Chang Y.-H."/>
        </authorList>
    </citation>
    <scope>NUCLEOTIDE SEQUENCE [LARGE SCALE GENOMIC DNA]</scope>
    <source>
        <strain evidence="1 2">YH-rum2234</strain>
    </source>
</reference>
<protein>
    <submittedName>
        <fullName evidence="1">Uncharacterized protein</fullName>
    </submittedName>
</protein>
<sequence>MSQLVIDTEKVKGTESYRVSARKKRSLAGKKAFSAVILHFLFHGLNVLNQKDERVREELSRWEEGFTVGIGMGAGAPALYMKKTEDGLLRLFAGQTDPRDMDLMIQFKSVEAAFLVLLGQISVAASYARHGFVLKGDIARAMSVVRCMDLAEAYLFPRFLSKRILKEVPEKQMGLLHTYLDVVGRMIVH</sequence>
<proteinExistence type="predicted"/>
<name>A0AAP4BDY3_9FIRM</name>
<accession>A0AAP4BDY3</accession>
<comment type="caution">
    <text evidence="1">The sequence shown here is derived from an EMBL/GenBank/DDBJ whole genome shotgun (WGS) entry which is preliminary data.</text>
</comment>
<evidence type="ECO:0000313" key="1">
    <source>
        <dbReference type="EMBL" id="MDI9243513.1"/>
    </source>
</evidence>
<dbReference type="Proteomes" id="UP001300383">
    <property type="component" value="Unassembled WGS sequence"/>
</dbReference>
<dbReference type="EMBL" id="JASGBQ010000037">
    <property type="protein sequence ID" value="MDI9243513.1"/>
    <property type="molecule type" value="Genomic_DNA"/>
</dbReference>
<evidence type="ECO:0000313" key="2">
    <source>
        <dbReference type="Proteomes" id="UP001300383"/>
    </source>
</evidence>
<organism evidence="1 2">
    <name type="scientific">Fusibacillus kribbianus</name>
    <dbReference type="NCBI Taxonomy" id="3044208"/>
    <lineage>
        <taxon>Bacteria</taxon>
        <taxon>Bacillati</taxon>
        <taxon>Bacillota</taxon>
        <taxon>Clostridia</taxon>
        <taxon>Lachnospirales</taxon>
        <taxon>Lachnospiraceae</taxon>
        <taxon>Fusibacillus</taxon>
    </lineage>
</organism>
<gene>
    <name evidence="1" type="ORF">QJ036_13765</name>
</gene>
<dbReference type="RefSeq" id="WP_283231921.1">
    <property type="nucleotide sequence ID" value="NZ_JASGBQ010000037.1"/>
</dbReference>
<dbReference type="AlphaFoldDB" id="A0AAP4BDY3"/>